<comment type="caution">
    <text evidence="2">The sequence shown here is derived from an EMBL/GenBank/DDBJ whole genome shotgun (WGS) entry which is preliminary data.</text>
</comment>
<organism evidence="2 3">
    <name type="scientific">Yimella lutea</name>
    <dbReference type="NCBI Taxonomy" id="587872"/>
    <lineage>
        <taxon>Bacteria</taxon>
        <taxon>Bacillati</taxon>
        <taxon>Actinomycetota</taxon>
        <taxon>Actinomycetes</taxon>
        <taxon>Micrococcales</taxon>
        <taxon>Dermacoccaceae</taxon>
        <taxon>Yimella</taxon>
    </lineage>
</organism>
<sequence>MTDDSIHDRISALVARERELREQLGTDLGAQAQADREELRSAEVELDRDLLRQRDALREASRNPTRRRSAPPTWWRTTATSPRRRRCMASARRLAI</sequence>
<evidence type="ECO:0000313" key="2">
    <source>
        <dbReference type="EMBL" id="TQJ12749.1"/>
    </source>
</evidence>
<proteinExistence type="predicted"/>
<keyword evidence="3" id="KW-1185">Reference proteome</keyword>
<name>A0A542EBQ0_9MICO</name>
<dbReference type="AlphaFoldDB" id="A0A542EBQ0"/>
<dbReference type="Pfam" id="PF10944">
    <property type="entry name" value="DUF2630"/>
    <property type="match status" value="1"/>
</dbReference>
<reference evidence="2 3" key="1">
    <citation type="submission" date="2019-06" db="EMBL/GenBank/DDBJ databases">
        <title>Sequencing the genomes of 1000 actinobacteria strains.</title>
        <authorList>
            <person name="Klenk H.-P."/>
        </authorList>
    </citation>
    <scope>NUCLEOTIDE SEQUENCE [LARGE SCALE GENOMIC DNA]</scope>
    <source>
        <strain evidence="2 3">DSM 19828</strain>
    </source>
</reference>
<evidence type="ECO:0000256" key="1">
    <source>
        <dbReference type="SAM" id="MobiDB-lite"/>
    </source>
</evidence>
<gene>
    <name evidence="2" type="ORF">FB459_0113</name>
</gene>
<dbReference type="InterPro" id="IPR020311">
    <property type="entry name" value="Uncharacterised_Rv0898c"/>
</dbReference>
<evidence type="ECO:0000313" key="3">
    <source>
        <dbReference type="Proteomes" id="UP000320806"/>
    </source>
</evidence>
<dbReference type="Proteomes" id="UP000320806">
    <property type="component" value="Unassembled WGS sequence"/>
</dbReference>
<protein>
    <submittedName>
        <fullName evidence="2">Uncharacterized protein DUF2630</fullName>
    </submittedName>
</protein>
<feature type="region of interest" description="Disordered" evidence="1">
    <location>
        <begin position="55"/>
        <end position="96"/>
    </location>
</feature>
<dbReference type="EMBL" id="VFMO01000001">
    <property type="protein sequence ID" value="TQJ12749.1"/>
    <property type="molecule type" value="Genomic_DNA"/>
</dbReference>
<dbReference type="RefSeq" id="WP_211345105.1">
    <property type="nucleotide sequence ID" value="NZ_BAABCI010000004.1"/>
</dbReference>
<accession>A0A542EBQ0</accession>